<gene>
    <name evidence="4" type="ORF">HNR67_000210</name>
</gene>
<dbReference type="InterPro" id="IPR002173">
    <property type="entry name" value="Carboh/pur_kinase_PfkB_CS"/>
</dbReference>
<dbReference type="PROSITE" id="PS00584">
    <property type="entry name" value="PFKB_KINASES_2"/>
    <property type="match status" value="1"/>
</dbReference>
<evidence type="ECO:0000256" key="1">
    <source>
        <dbReference type="ARBA" id="ARBA00022679"/>
    </source>
</evidence>
<dbReference type="Proteomes" id="UP000533598">
    <property type="component" value="Unassembled WGS sequence"/>
</dbReference>
<sequence length="298" mass="31260">MNPVRGRLLCVGLATVDLLHRVPRFPAGNEKVTAHRQDIAAGGPACNAAVTAAVAGSAVTLLTALGDHPLARLVHQELAGFGITVRDCTPDRHDSPAVSAITVHERTGDRSIVSTDAGGVTAQPPADLPELLADADAVLIDGHHPALAAAAVRGSAPVVFDAGRHRPHHDELLAAATVVICSGDYRLPGQDSREGTVAGLRRITRTGAMTRGGEPIAYWDREHGTGELAVPRVPVRDTLGAGDAFHGAFAASVAHSGWDPAEFVRHLDFAAAVAAIRVRSIGPRDWLEHVPRVTKIRQ</sequence>
<reference evidence="4 5" key="1">
    <citation type="submission" date="2020-08" db="EMBL/GenBank/DDBJ databases">
        <title>Sequencing the genomes of 1000 actinobacteria strains.</title>
        <authorList>
            <person name="Klenk H.-P."/>
        </authorList>
    </citation>
    <scope>NUCLEOTIDE SEQUENCE [LARGE SCALE GENOMIC DNA]</scope>
    <source>
        <strain evidence="4 5">DSM 44230</strain>
    </source>
</reference>
<dbReference type="PANTHER" id="PTHR42774:SF3">
    <property type="entry name" value="KETOHEXOKINASE"/>
    <property type="match status" value="1"/>
</dbReference>
<dbReference type="EMBL" id="JACHMH010000001">
    <property type="protein sequence ID" value="MBB4674092.1"/>
    <property type="molecule type" value="Genomic_DNA"/>
</dbReference>
<evidence type="ECO:0000313" key="4">
    <source>
        <dbReference type="EMBL" id="MBB4674092.1"/>
    </source>
</evidence>
<dbReference type="InterPro" id="IPR052562">
    <property type="entry name" value="Ketohexokinase-related"/>
</dbReference>
<dbReference type="Gene3D" id="3.40.1190.20">
    <property type="match status" value="1"/>
</dbReference>
<organism evidence="4 5">
    <name type="scientific">Crossiella cryophila</name>
    <dbReference type="NCBI Taxonomy" id="43355"/>
    <lineage>
        <taxon>Bacteria</taxon>
        <taxon>Bacillati</taxon>
        <taxon>Actinomycetota</taxon>
        <taxon>Actinomycetes</taxon>
        <taxon>Pseudonocardiales</taxon>
        <taxon>Pseudonocardiaceae</taxon>
        <taxon>Crossiella</taxon>
    </lineage>
</organism>
<proteinExistence type="predicted"/>
<dbReference type="InterPro" id="IPR011611">
    <property type="entry name" value="PfkB_dom"/>
</dbReference>
<dbReference type="GO" id="GO:0016301">
    <property type="term" value="F:kinase activity"/>
    <property type="evidence" value="ECO:0007669"/>
    <property type="project" value="UniProtKB-KW"/>
</dbReference>
<dbReference type="RefSeq" id="WP_185000128.1">
    <property type="nucleotide sequence ID" value="NZ_BAAAUI010000011.1"/>
</dbReference>
<accession>A0A7W7FQE8</accession>
<keyword evidence="5" id="KW-1185">Reference proteome</keyword>
<evidence type="ECO:0000259" key="3">
    <source>
        <dbReference type="Pfam" id="PF00294"/>
    </source>
</evidence>
<dbReference type="Pfam" id="PF00294">
    <property type="entry name" value="PfkB"/>
    <property type="match status" value="1"/>
</dbReference>
<protein>
    <submittedName>
        <fullName evidence="4">Sugar/nucleoside kinase (Ribokinase family)</fullName>
    </submittedName>
</protein>
<name>A0A7W7FQE8_9PSEU</name>
<dbReference type="InterPro" id="IPR029056">
    <property type="entry name" value="Ribokinase-like"/>
</dbReference>
<evidence type="ECO:0000313" key="5">
    <source>
        <dbReference type="Proteomes" id="UP000533598"/>
    </source>
</evidence>
<keyword evidence="1" id="KW-0808">Transferase</keyword>
<keyword evidence="2 4" id="KW-0418">Kinase</keyword>
<dbReference type="SUPFAM" id="SSF53613">
    <property type="entry name" value="Ribokinase-like"/>
    <property type="match status" value="1"/>
</dbReference>
<dbReference type="PANTHER" id="PTHR42774">
    <property type="entry name" value="PHOSPHOTRANSFERASE SYSTEM TRANSPORT PROTEIN"/>
    <property type="match status" value="1"/>
</dbReference>
<dbReference type="AlphaFoldDB" id="A0A7W7FQE8"/>
<feature type="domain" description="Carbohydrate kinase PfkB" evidence="3">
    <location>
        <begin position="7"/>
        <end position="285"/>
    </location>
</feature>
<evidence type="ECO:0000256" key="2">
    <source>
        <dbReference type="ARBA" id="ARBA00022777"/>
    </source>
</evidence>
<comment type="caution">
    <text evidence="4">The sequence shown here is derived from an EMBL/GenBank/DDBJ whole genome shotgun (WGS) entry which is preliminary data.</text>
</comment>